<evidence type="ECO:0000313" key="2">
    <source>
        <dbReference type="EMBL" id="MQY27778.1"/>
    </source>
</evidence>
<dbReference type="SUPFAM" id="SSF52218">
    <property type="entry name" value="Flavoproteins"/>
    <property type="match status" value="1"/>
</dbReference>
<feature type="domain" description="NADPH-dependent FMN reductase-like" evidence="1">
    <location>
        <begin position="14"/>
        <end position="150"/>
    </location>
</feature>
<dbReference type="InterPro" id="IPR005025">
    <property type="entry name" value="FMN_Rdtase-like_dom"/>
</dbReference>
<dbReference type="Pfam" id="PF03358">
    <property type="entry name" value="FMN_red"/>
    <property type="match status" value="1"/>
</dbReference>
<dbReference type="EMBL" id="WEGI01000007">
    <property type="protein sequence ID" value="MQY27778.1"/>
    <property type="molecule type" value="Genomic_DNA"/>
</dbReference>
<evidence type="ECO:0000313" key="3">
    <source>
        <dbReference type="Proteomes" id="UP000431401"/>
    </source>
</evidence>
<keyword evidence="3" id="KW-1185">Reference proteome</keyword>
<sequence>MSDSLTAVALVCTLKSSPARSSSELIARQLLNGFAGHGVDGDLIRVADHDVRPGVRIDEGDGDQWPGIRERVRAADILVLSTPVWLGHMSSVAQRVLERLDAELSETDDEGRPSMLGKVATVAVVGNEDGAHKVIADVFQGLDDIGFTIPAQGSTYWNGEAMQAVDYQDLDATPEAIASATEAAARNAVHLARLLRGAQYPGYS</sequence>
<proteinExistence type="predicted"/>
<protein>
    <recommendedName>
        <fullName evidence="1">NADPH-dependent FMN reductase-like domain-containing protein</fullName>
    </recommendedName>
</protein>
<dbReference type="Gene3D" id="3.40.50.360">
    <property type="match status" value="1"/>
</dbReference>
<gene>
    <name evidence="2" type="ORF">NRB56_33610</name>
</gene>
<dbReference type="Proteomes" id="UP000431401">
    <property type="component" value="Unassembled WGS sequence"/>
</dbReference>
<accession>A0A7K0DQB4</accession>
<dbReference type="AlphaFoldDB" id="A0A7K0DQB4"/>
<reference evidence="2 3" key="1">
    <citation type="submission" date="2019-10" db="EMBL/GenBank/DDBJ databases">
        <title>Nocardia macrotermitis sp. nov. and Nocardia aurantia sp. nov., isolated from the gut of fungus growing-termite Macrotermes natalensis.</title>
        <authorList>
            <person name="Benndorf R."/>
            <person name="Schwitalla J."/>
            <person name="Martin K."/>
            <person name="De Beer W."/>
            <person name="Kaster A.-K."/>
            <person name="Vollmers J."/>
            <person name="Poulsen M."/>
            <person name="Beemelmanns C."/>
        </authorList>
    </citation>
    <scope>NUCLEOTIDE SEQUENCE [LARGE SCALE GENOMIC DNA]</scope>
    <source>
        <strain evidence="2 3">RB56</strain>
    </source>
</reference>
<name>A0A7K0DQB4_9NOCA</name>
<dbReference type="InterPro" id="IPR029039">
    <property type="entry name" value="Flavoprotein-like_sf"/>
</dbReference>
<dbReference type="RefSeq" id="WP_319943093.1">
    <property type="nucleotide sequence ID" value="NZ_WEGI01000007.1"/>
</dbReference>
<organism evidence="2 3">
    <name type="scientific">Nocardia aurantia</name>
    <dbReference type="NCBI Taxonomy" id="2585199"/>
    <lineage>
        <taxon>Bacteria</taxon>
        <taxon>Bacillati</taxon>
        <taxon>Actinomycetota</taxon>
        <taxon>Actinomycetes</taxon>
        <taxon>Mycobacteriales</taxon>
        <taxon>Nocardiaceae</taxon>
        <taxon>Nocardia</taxon>
    </lineage>
</organism>
<dbReference type="GO" id="GO:0016491">
    <property type="term" value="F:oxidoreductase activity"/>
    <property type="evidence" value="ECO:0007669"/>
    <property type="project" value="InterPro"/>
</dbReference>
<comment type="caution">
    <text evidence="2">The sequence shown here is derived from an EMBL/GenBank/DDBJ whole genome shotgun (WGS) entry which is preliminary data.</text>
</comment>
<evidence type="ECO:0000259" key="1">
    <source>
        <dbReference type="Pfam" id="PF03358"/>
    </source>
</evidence>